<dbReference type="SUPFAM" id="SSF47413">
    <property type="entry name" value="lambda repressor-like DNA-binding domains"/>
    <property type="match status" value="1"/>
</dbReference>
<dbReference type="RefSeq" id="WP_015048128.1">
    <property type="nucleotide sequence ID" value="NC_018868.3"/>
</dbReference>
<sequence>MIVKKLREQRSWSQEQLAQMAGVSLRTIQRVEAGNKASLETLKSLAAVFEVEITKLTEEIIVIDKDSTTWQAEPWYIRFFLYGICRRSHMLAIEVIALVAGIVLLFLGAEPLSVALPLLAAYSNAKLLAYIDQRAHW</sequence>
<feature type="domain" description="HTH cro/C1-type" evidence="2">
    <location>
        <begin position="3"/>
        <end position="56"/>
    </location>
</feature>
<feature type="transmembrane region" description="Helical" evidence="1">
    <location>
        <begin position="91"/>
        <end position="109"/>
    </location>
</feature>
<dbReference type="STRING" id="1117647.M5M_14195"/>
<gene>
    <name evidence="3" type="ordered locus">M5M_14195</name>
</gene>
<name>K4KP07_SIMAS</name>
<dbReference type="KEGG" id="saga:M5M_14195"/>
<accession>K4KP07</accession>
<dbReference type="AlphaFoldDB" id="K4KP07"/>
<proteinExistence type="predicted"/>
<dbReference type="HOGENOM" id="CLU_105392_1_0_6"/>
<keyword evidence="4" id="KW-1185">Reference proteome</keyword>
<dbReference type="SMART" id="SM00530">
    <property type="entry name" value="HTH_XRE"/>
    <property type="match status" value="1"/>
</dbReference>
<dbReference type="Gene3D" id="1.10.260.40">
    <property type="entry name" value="lambda repressor-like DNA-binding domains"/>
    <property type="match status" value="1"/>
</dbReference>
<dbReference type="CDD" id="cd00093">
    <property type="entry name" value="HTH_XRE"/>
    <property type="match status" value="1"/>
</dbReference>
<keyword evidence="1" id="KW-0472">Membrane</keyword>
<dbReference type="EMBL" id="CP003746">
    <property type="protein sequence ID" value="AFU99975.1"/>
    <property type="molecule type" value="Genomic_DNA"/>
</dbReference>
<dbReference type="Pfam" id="PF01381">
    <property type="entry name" value="HTH_3"/>
    <property type="match status" value="1"/>
</dbReference>
<organism evidence="3 4">
    <name type="scientific">Simiduia agarivorans (strain DSM 21679 / JCM 13881 / BCRC 17597 / SA1)</name>
    <dbReference type="NCBI Taxonomy" id="1117647"/>
    <lineage>
        <taxon>Bacteria</taxon>
        <taxon>Pseudomonadati</taxon>
        <taxon>Pseudomonadota</taxon>
        <taxon>Gammaproteobacteria</taxon>
        <taxon>Cellvibrionales</taxon>
        <taxon>Cellvibrionaceae</taxon>
        <taxon>Simiduia</taxon>
    </lineage>
</organism>
<keyword evidence="3" id="KW-0238">DNA-binding</keyword>
<dbReference type="eggNOG" id="COG1813">
    <property type="taxonomic scope" value="Bacteria"/>
</dbReference>
<dbReference type="GO" id="GO:0003677">
    <property type="term" value="F:DNA binding"/>
    <property type="evidence" value="ECO:0007669"/>
    <property type="project" value="UniProtKB-KW"/>
</dbReference>
<reference evidence="3 4" key="1">
    <citation type="journal article" date="2013" name="Genome Announc.">
        <title>Complete genome sequence of Simiduia agarivorans SA1(T), a marine bacterium able to degrade a variety of polysaccharides.</title>
        <authorList>
            <person name="Lin S.Y."/>
            <person name="Shieh W.Y."/>
            <person name="Chen J.S."/>
            <person name="Tang S.L."/>
        </authorList>
    </citation>
    <scope>NUCLEOTIDE SEQUENCE [LARGE SCALE GENOMIC DNA]</scope>
    <source>
        <strain evidence="4">DSM 21679 / JCM 13881 / BCRC 17597 / SA1</strain>
    </source>
</reference>
<protein>
    <submittedName>
        <fullName evidence="3">DNA-binding HTH domain-protein</fullName>
    </submittedName>
</protein>
<dbReference type="InterPro" id="IPR001387">
    <property type="entry name" value="Cro/C1-type_HTH"/>
</dbReference>
<dbReference type="Proteomes" id="UP000000466">
    <property type="component" value="Chromosome"/>
</dbReference>
<evidence type="ECO:0000313" key="3">
    <source>
        <dbReference type="EMBL" id="AFU99975.1"/>
    </source>
</evidence>
<keyword evidence="1" id="KW-0812">Transmembrane</keyword>
<dbReference type="OrthoDB" id="21915at2"/>
<evidence type="ECO:0000313" key="4">
    <source>
        <dbReference type="Proteomes" id="UP000000466"/>
    </source>
</evidence>
<dbReference type="InterPro" id="IPR010982">
    <property type="entry name" value="Lambda_DNA-bd_dom_sf"/>
</dbReference>
<dbReference type="PROSITE" id="PS50943">
    <property type="entry name" value="HTH_CROC1"/>
    <property type="match status" value="1"/>
</dbReference>
<evidence type="ECO:0000259" key="2">
    <source>
        <dbReference type="PROSITE" id="PS50943"/>
    </source>
</evidence>
<evidence type="ECO:0000256" key="1">
    <source>
        <dbReference type="SAM" id="Phobius"/>
    </source>
</evidence>
<keyword evidence="1" id="KW-1133">Transmembrane helix</keyword>